<protein>
    <recommendedName>
        <fullName evidence="1">Zinc finger CGNR domain-containing protein</fullName>
    </recommendedName>
</protein>
<dbReference type="PANTHER" id="PTHR35525">
    <property type="entry name" value="BLL6575 PROTEIN"/>
    <property type="match status" value="1"/>
</dbReference>
<evidence type="ECO:0000313" key="3">
    <source>
        <dbReference type="Proteomes" id="UP000001027"/>
    </source>
</evidence>
<dbReference type="AlphaFoldDB" id="A0A0H3LJD5"/>
<feature type="domain" description="Zinc finger CGNR" evidence="1">
    <location>
        <begin position="168"/>
        <end position="210"/>
    </location>
</feature>
<dbReference type="HOGENOM" id="CLU_087298_1_0_4"/>
<evidence type="ECO:0000313" key="2">
    <source>
        <dbReference type="EMBL" id="CAE31326.1"/>
    </source>
</evidence>
<dbReference type="Gene3D" id="1.10.3300.10">
    <property type="entry name" value="Jann2411-like domain"/>
    <property type="match status" value="1"/>
</dbReference>
<name>A0A0H3LJD5_BORBR</name>
<dbReference type="PANTHER" id="PTHR35525:SF3">
    <property type="entry name" value="BLL6575 PROTEIN"/>
    <property type="match status" value="1"/>
</dbReference>
<dbReference type="InterPro" id="IPR023286">
    <property type="entry name" value="ABATE_dom_sf"/>
</dbReference>
<dbReference type="EMBL" id="BX640439">
    <property type="protein sequence ID" value="CAE31326.1"/>
    <property type="molecule type" value="Genomic_DNA"/>
</dbReference>
<dbReference type="InterPro" id="IPR010852">
    <property type="entry name" value="ABATE"/>
</dbReference>
<dbReference type="Pfam" id="PF07336">
    <property type="entry name" value="ABATE"/>
    <property type="match status" value="1"/>
</dbReference>
<dbReference type="KEGG" id="bbr:BB0827"/>
<accession>A0A0H3LJD5</accession>
<proteinExistence type="predicted"/>
<sequence length="214" mass="22719">MNLKVTWIRCNLSISNSLVTNMATPATHPPHFIANNLALDFINSAFGVGPASHDCLGDDESVLAWLEAAGHVPAGLARPPAGLAELARALREAAARMVRAAQAGQGGDAALVNQVLEAGRPARKLAWDDGQGGYTLAECPRDHSAASLLEPVAAALADLLAGDALRHVRRCEAHDCTLVFLDVTKSHRRRWCSMALCGNRMKVAAFRSRRQGAG</sequence>
<dbReference type="InterPro" id="IPR021005">
    <property type="entry name" value="Znf_CGNR"/>
</dbReference>
<organism evidence="2 3">
    <name type="scientific">Bordetella bronchiseptica (strain ATCC BAA-588 / NCTC 13252 / RB50)</name>
    <name type="common">Alcaligenes bronchisepticus</name>
    <dbReference type="NCBI Taxonomy" id="257310"/>
    <lineage>
        <taxon>Bacteria</taxon>
        <taxon>Pseudomonadati</taxon>
        <taxon>Pseudomonadota</taxon>
        <taxon>Betaproteobacteria</taxon>
        <taxon>Burkholderiales</taxon>
        <taxon>Alcaligenaceae</taxon>
        <taxon>Bordetella</taxon>
    </lineage>
</organism>
<dbReference type="SUPFAM" id="SSF160904">
    <property type="entry name" value="Jann2411-like"/>
    <property type="match status" value="1"/>
</dbReference>
<dbReference type="Proteomes" id="UP000001027">
    <property type="component" value="Chromosome"/>
</dbReference>
<dbReference type="eggNOG" id="COG5516">
    <property type="taxonomic scope" value="Bacteria"/>
</dbReference>
<evidence type="ECO:0000259" key="1">
    <source>
        <dbReference type="Pfam" id="PF11706"/>
    </source>
</evidence>
<reference evidence="2 3" key="1">
    <citation type="journal article" date="2003" name="Nat. Genet.">
        <title>Comparative analysis of the genome sequences of Bordetella pertussis, Bordetella parapertussis and Bordetella bronchiseptica.</title>
        <authorList>
            <person name="Parkhill J."/>
            <person name="Sebaihia M."/>
            <person name="Preston A."/>
            <person name="Murphy L.D."/>
            <person name="Thomson N.R."/>
            <person name="Harris D.E."/>
            <person name="Holden M.T.G."/>
            <person name="Churcher C.M."/>
            <person name="Bentley S.D."/>
            <person name="Mungall K.L."/>
            <person name="Cerdeno-Tarraga A.-M."/>
            <person name="Temple L."/>
            <person name="James K.D."/>
            <person name="Harris B."/>
            <person name="Quail M.A."/>
            <person name="Achtman M."/>
            <person name="Atkin R."/>
            <person name="Baker S."/>
            <person name="Basham D."/>
            <person name="Bason N."/>
            <person name="Cherevach I."/>
            <person name="Chillingworth T."/>
            <person name="Collins M."/>
            <person name="Cronin A."/>
            <person name="Davis P."/>
            <person name="Doggett J."/>
            <person name="Feltwell T."/>
            <person name="Goble A."/>
            <person name="Hamlin N."/>
            <person name="Hauser H."/>
            <person name="Holroyd S."/>
            <person name="Jagels K."/>
            <person name="Leather S."/>
            <person name="Moule S."/>
            <person name="Norberczak H."/>
            <person name="O'Neil S."/>
            <person name="Ormond D."/>
            <person name="Price C."/>
            <person name="Rabbinowitsch E."/>
            <person name="Rutter S."/>
            <person name="Sanders M."/>
            <person name="Saunders D."/>
            <person name="Seeger K."/>
            <person name="Sharp S."/>
            <person name="Simmonds M."/>
            <person name="Skelton J."/>
            <person name="Squares R."/>
            <person name="Squares S."/>
            <person name="Stevens K."/>
            <person name="Unwin L."/>
            <person name="Whitehead S."/>
            <person name="Barrell B.G."/>
            <person name="Maskell D.J."/>
        </authorList>
    </citation>
    <scope>NUCLEOTIDE SEQUENCE [LARGE SCALE GENOMIC DNA]</scope>
    <source>
        <strain evidence="2 3">ATCC BAA-588 / NCTC 13252 / RB50</strain>
    </source>
</reference>
<dbReference type="Pfam" id="PF11706">
    <property type="entry name" value="zf-CGNR"/>
    <property type="match status" value="1"/>
</dbReference>
<gene>
    <name evidence="2" type="ordered locus">BB0827</name>
</gene>